<organism evidence="2 3">
    <name type="scientific">Camellia sinensis var. sinensis</name>
    <name type="common">China tea</name>
    <dbReference type="NCBI Taxonomy" id="542762"/>
    <lineage>
        <taxon>Eukaryota</taxon>
        <taxon>Viridiplantae</taxon>
        <taxon>Streptophyta</taxon>
        <taxon>Embryophyta</taxon>
        <taxon>Tracheophyta</taxon>
        <taxon>Spermatophyta</taxon>
        <taxon>Magnoliopsida</taxon>
        <taxon>eudicotyledons</taxon>
        <taxon>Gunneridae</taxon>
        <taxon>Pentapetalae</taxon>
        <taxon>asterids</taxon>
        <taxon>Ericales</taxon>
        <taxon>Theaceae</taxon>
        <taxon>Camellia</taxon>
    </lineage>
</organism>
<comment type="caution">
    <text evidence="2">The sequence shown here is derived from an EMBL/GenBank/DDBJ whole genome shotgun (WGS) entry which is preliminary data.</text>
</comment>
<dbReference type="PROSITE" id="PS51257">
    <property type="entry name" value="PROKAR_LIPOPROTEIN"/>
    <property type="match status" value="1"/>
</dbReference>
<proteinExistence type="predicted"/>
<evidence type="ECO:0008006" key="4">
    <source>
        <dbReference type="Google" id="ProtNLM"/>
    </source>
</evidence>
<accession>A0A4V3WIZ1</accession>
<reference evidence="2 3" key="1">
    <citation type="journal article" date="2018" name="Proc. Natl. Acad. Sci. U.S.A.">
        <title>Draft genome sequence of Camellia sinensis var. sinensis provides insights into the evolution of the tea genome and tea quality.</title>
        <authorList>
            <person name="Wei C."/>
            <person name="Yang H."/>
            <person name="Wang S."/>
            <person name="Zhao J."/>
            <person name="Liu C."/>
            <person name="Gao L."/>
            <person name="Xia E."/>
            <person name="Lu Y."/>
            <person name="Tai Y."/>
            <person name="She G."/>
            <person name="Sun J."/>
            <person name="Cao H."/>
            <person name="Tong W."/>
            <person name="Gao Q."/>
            <person name="Li Y."/>
            <person name="Deng W."/>
            <person name="Jiang X."/>
            <person name="Wang W."/>
            <person name="Chen Q."/>
            <person name="Zhang S."/>
            <person name="Li H."/>
            <person name="Wu J."/>
            <person name="Wang P."/>
            <person name="Li P."/>
            <person name="Shi C."/>
            <person name="Zheng F."/>
            <person name="Jian J."/>
            <person name="Huang B."/>
            <person name="Shan D."/>
            <person name="Shi M."/>
            <person name="Fang C."/>
            <person name="Yue Y."/>
            <person name="Li F."/>
            <person name="Li D."/>
            <person name="Wei S."/>
            <person name="Han B."/>
            <person name="Jiang C."/>
            <person name="Yin Y."/>
            <person name="Xia T."/>
            <person name="Zhang Z."/>
            <person name="Bennetzen J.L."/>
            <person name="Zhao S."/>
            <person name="Wan X."/>
        </authorList>
    </citation>
    <scope>NUCLEOTIDE SEQUENCE [LARGE SCALE GENOMIC DNA]</scope>
    <source>
        <strain evidence="3">cv. Shuchazao</strain>
        <tissue evidence="2">Leaf</tissue>
    </source>
</reference>
<keyword evidence="1" id="KW-0732">Signal</keyword>
<name>A0A4V3WIZ1_CAMSN</name>
<dbReference type="EMBL" id="SDRB02013448">
    <property type="protein sequence ID" value="THF94866.1"/>
    <property type="molecule type" value="Genomic_DNA"/>
</dbReference>
<dbReference type="AlphaFoldDB" id="A0A4V3WIZ1"/>
<gene>
    <name evidence="2" type="ORF">TEA_007075</name>
</gene>
<evidence type="ECO:0000313" key="3">
    <source>
        <dbReference type="Proteomes" id="UP000306102"/>
    </source>
</evidence>
<feature type="chain" id="PRO_5020382503" description="Prolamin-like domain-containing protein" evidence="1">
    <location>
        <begin position="26"/>
        <end position="129"/>
    </location>
</feature>
<evidence type="ECO:0000313" key="2">
    <source>
        <dbReference type="EMBL" id="THF94866.1"/>
    </source>
</evidence>
<dbReference type="Proteomes" id="UP000306102">
    <property type="component" value="Unassembled WGS sequence"/>
</dbReference>
<keyword evidence="3" id="KW-1185">Reference proteome</keyword>
<feature type="signal peptide" evidence="1">
    <location>
        <begin position="1"/>
        <end position="25"/>
    </location>
</feature>
<protein>
    <recommendedName>
        <fullName evidence="4">Prolamin-like domain-containing protein</fullName>
    </recommendedName>
</protein>
<evidence type="ECO:0000256" key="1">
    <source>
        <dbReference type="SAM" id="SignalP"/>
    </source>
</evidence>
<sequence>MMRGSATIVFLVFACIGMCVTRGLAINEPKSLSSSKLTDGSGWSYGWGSSALPGQPCMKLPPGYDSQRCARTVTMSSFCMLQLQQTAESGGQSYISLDCCHLLKDFNVCSNNFLVRRFGNVFCNKYLNC</sequence>